<name>A0A2W5DUV7_9BURK</name>
<comment type="caution">
    <text evidence="5">The sequence shown here is derived from an EMBL/GenBank/DDBJ whole genome shotgun (WGS) entry which is preliminary data.</text>
</comment>
<dbReference type="PANTHER" id="PTHR16263:SF4">
    <property type="entry name" value="TETRATRICOPEPTIDE REPEAT PROTEIN 38"/>
    <property type="match status" value="1"/>
</dbReference>
<evidence type="ECO:0000256" key="2">
    <source>
        <dbReference type="ARBA" id="ARBA00019992"/>
    </source>
</evidence>
<evidence type="ECO:0000256" key="3">
    <source>
        <dbReference type="ARBA" id="ARBA00022737"/>
    </source>
</evidence>
<dbReference type="Proteomes" id="UP000249633">
    <property type="component" value="Unassembled WGS sequence"/>
</dbReference>
<evidence type="ECO:0000313" key="5">
    <source>
        <dbReference type="EMBL" id="PZP34443.1"/>
    </source>
</evidence>
<evidence type="ECO:0000313" key="6">
    <source>
        <dbReference type="Proteomes" id="UP000249633"/>
    </source>
</evidence>
<dbReference type="InterPro" id="IPR011990">
    <property type="entry name" value="TPR-like_helical_dom_sf"/>
</dbReference>
<dbReference type="EMBL" id="QFOD01000004">
    <property type="protein sequence ID" value="PZP34443.1"/>
    <property type="molecule type" value="Genomic_DNA"/>
</dbReference>
<reference evidence="5 6" key="1">
    <citation type="submission" date="2017-08" db="EMBL/GenBank/DDBJ databases">
        <title>Infants hospitalized years apart are colonized by the same room-sourced microbial strains.</title>
        <authorList>
            <person name="Brooks B."/>
            <person name="Olm M.R."/>
            <person name="Firek B.A."/>
            <person name="Baker R."/>
            <person name="Thomas B.C."/>
            <person name="Morowitz M.J."/>
            <person name="Banfield J.F."/>
        </authorList>
    </citation>
    <scope>NUCLEOTIDE SEQUENCE [LARGE SCALE GENOMIC DNA]</scope>
    <source>
        <strain evidence="5">S2_012_000_R2_81</strain>
    </source>
</reference>
<accession>A0A2W5DUV7</accession>
<sequence>MAQDAAHDALGNPLVDTAALDGINDFILGFLAYETRAEHILAAADAQRDAVLAQVYAGWLWMFLESPDAPAKARPWLLGARTALARRTPAQRASDAGQRELELVELLADWVDGRLVDAEQRAERIAERFPHDLATVKLAQYLAFNRGDSPAMLRLILAVLPAQPDHPHALGMAAFAYEQCHLLDDAEATARRALQLLPREPWAQHALAHVLLTRGRVDEGLAFLEAQRAGWTGLNSFMSTHLWWHLALFYIARGRDNAALAAYDDGVWGVSTSYSQDQVGAVQLLARLEWAGIDVGLRWQALAPFLATRAHDTVEPFLSLFYLYGLARAGRPEAESLHTAIAKAATEATPERHEAWNRAALPAATGLVALARHQPDVAREALASALPHLVHIGGSHAQRDLFALWAVDAAQRSGALLDAQQALEARRLSDPDDVAVNWRLAQLYAQLRLPQQALAAKARAERIAGPSGEPSAS</sequence>
<organism evidence="5 6">
    <name type="scientific">Roseateles depolymerans</name>
    <dbReference type="NCBI Taxonomy" id="76731"/>
    <lineage>
        <taxon>Bacteria</taxon>
        <taxon>Pseudomonadati</taxon>
        <taxon>Pseudomonadota</taxon>
        <taxon>Betaproteobacteria</taxon>
        <taxon>Burkholderiales</taxon>
        <taxon>Sphaerotilaceae</taxon>
        <taxon>Roseateles</taxon>
    </lineage>
</organism>
<evidence type="ECO:0000256" key="1">
    <source>
        <dbReference type="ARBA" id="ARBA00005857"/>
    </source>
</evidence>
<keyword evidence="4" id="KW-0802">TPR repeat</keyword>
<dbReference type="AlphaFoldDB" id="A0A2W5DUV7"/>
<protein>
    <recommendedName>
        <fullName evidence="2">Tetratricopeptide repeat protein 38</fullName>
    </recommendedName>
</protein>
<dbReference type="Gene3D" id="1.25.40.10">
    <property type="entry name" value="Tetratricopeptide repeat domain"/>
    <property type="match status" value="1"/>
</dbReference>
<dbReference type="InterPro" id="IPR033891">
    <property type="entry name" value="TTC38"/>
</dbReference>
<proteinExistence type="inferred from homology"/>
<dbReference type="PANTHER" id="PTHR16263">
    <property type="entry name" value="TETRATRICOPEPTIDE REPEAT PROTEIN 38"/>
    <property type="match status" value="1"/>
</dbReference>
<keyword evidence="3" id="KW-0677">Repeat</keyword>
<dbReference type="SUPFAM" id="SSF48452">
    <property type="entry name" value="TPR-like"/>
    <property type="match status" value="2"/>
</dbReference>
<comment type="similarity">
    <text evidence="1">Belongs to the TTC38 family.</text>
</comment>
<gene>
    <name evidence="5" type="ORF">DI603_05670</name>
</gene>
<evidence type="ECO:0000256" key="4">
    <source>
        <dbReference type="ARBA" id="ARBA00022803"/>
    </source>
</evidence>